<dbReference type="EMBL" id="PYDT01000010">
    <property type="protein sequence ID" value="THU46436.1"/>
    <property type="molecule type" value="Genomic_DNA"/>
</dbReference>
<name>A0A4V4H312_MUSBA</name>
<keyword evidence="3" id="KW-1185">Reference proteome</keyword>
<protein>
    <submittedName>
        <fullName evidence="2">Uncharacterized protein</fullName>
    </submittedName>
</protein>
<evidence type="ECO:0000313" key="2">
    <source>
        <dbReference type="EMBL" id="THU46436.1"/>
    </source>
</evidence>
<evidence type="ECO:0000256" key="1">
    <source>
        <dbReference type="SAM" id="MobiDB-lite"/>
    </source>
</evidence>
<organism evidence="2 3">
    <name type="scientific">Musa balbisiana</name>
    <name type="common">Banana</name>
    <dbReference type="NCBI Taxonomy" id="52838"/>
    <lineage>
        <taxon>Eukaryota</taxon>
        <taxon>Viridiplantae</taxon>
        <taxon>Streptophyta</taxon>
        <taxon>Embryophyta</taxon>
        <taxon>Tracheophyta</taxon>
        <taxon>Spermatophyta</taxon>
        <taxon>Magnoliopsida</taxon>
        <taxon>Liliopsida</taxon>
        <taxon>Zingiberales</taxon>
        <taxon>Musaceae</taxon>
        <taxon>Musa</taxon>
    </lineage>
</organism>
<feature type="region of interest" description="Disordered" evidence="1">
    <location>
        <begin position="17"/>
        <end position="38"/>
    </location>
</feature>
<gene>
    <name evidence="2" type="ORF">C4D60_Mb09t04930</name>
</gene>
<feature type="compositionally biased region" description="Polar residues" evidence="1">
    <location>
        <begin position="21"/>
        <end position="30"/>
    </location>
</feature>
<dbReference type="AlphaFoldDB" id="A0A4V4H312"/>
<sequence length="121" mass="14110">MRTRHLLKNIYRRKPVHSHLLHNQGNSSGPSAKAEKQELKEEIERLKQEKHKLFNELQKHTKQRNLGSFLTLFNILILTSREEDCIKLIFFNGDTTSEDNLIALSPAHCRRKIRHCAIAST</sequence>
<reference evidence="2 3" key="1">
    <citation type="journal article" date="2019" name="Nat. Plants">
        <title>Genome sequencing of Musa balbisiana reveals subgenome evolution and function divergence in polyploid bananas.</title>
        <authorList>
            <person name="Yao X."/>
        </authorList>
    </citation>
    <scope>NUCLEOTIDE SEQUENCE [LARGE SCALE GENOMIC DNA]</scope>
    <source>
        <strain evidence="3">cv. DH-PKW</strain>
        <tissue evidence="2">Leaves</tissue>
    </source>
</reference>
<evidence type="ECO:0000313" key="3">
    <source>
        <dbReference type="Proteomes" id="UP000317650"/>
    </source>
</evidence>
<comment type="caution">
    <text evidence="2">The sequence shown here is derived from an EMBL/GenBank/DDBJ whole genome shotgun (WGS) entry which is preliminary data.</text>
</comment>
<proteinExistence type="predicted"/>
<dbReference type="STRING" id="52838.A0A4V4H312"/>
<dbReference type="Proteomes" id="UP000317650">
    <property type="component" value="Chromosome 9"/>
</dbReference>
<accession>A0A4V4H312</accession>